<dbReference type="PANTHER" id="PTHR36519:SF6">
    <property type="entry name" value="LATE NODULIN-RELATED"/>
    <property type="match status" value="1"/>
</dbReference>
<accession>A0A8R1Z4A8</accession>
<gene>
    <name evidence="2" type="primary">WBGene00281615</name>
</gene>
<organism evidence="2 3">
    <name type="scientific">Pristionchus pacificus</name>
    <name type="common">Parasitic nematode worm</name>
    <dbReference type="NCBI Taxonomy" id="54126"/>
    <lineage>
        <taxon>Eukaryota</taxon>
        <taxon>Metazoa</taxon>
        <taxon>Ecdysozoa</taxon>
        <taxon>Nematoda</taxon>
        <taxon>Chromadorea</taxon>
        <taxon>Rhabditida</taxon>
        <taxon>Rhabditina</taxon>
        <taxon>Diplogasteromorpha</taxon>
        <taxon>Diplogasteroidea</taxon>
        <taxon>Neodiplogasteridae</taxon>
        <taxon>Pristionchus</taxon>
    </lineage>
</organism>
<dbReference type="EnsemblMetazoa" id="PPA43246a.1">
    <property type="protein sequence ID" value="PPA43246a.1"/>
    <property type="gene ID" value="WBGene00281615"/>
</dbReference>
<dbReference type="AlphaFoldDB" id="A0A8R1Z4A8"/>
<evidence type="ECO:0000313" key="3">
    <source>
        <dbReference type="Proteomes" id="UP000005239"/>
    </source>
</evidence>
<keyword evidence="3" id="KW-1185">Reference proteome</keyword>
<dbReference type="PANTHER" id="PTHR36519">
    <property type="entry name" value="FIP (FUNGUS-INDUCED PROTEIN) RELATED-RELATED"/>
    <property type="match status" value="1"/>
</dbReference>
<proteinExistence type="predicted"/>
<reference evidence="3" key="1">
    <citation type="journal article" date="2008" name="Nat. Genet.">
        <title>The Pristionchus pacificus genome provides a unique perspective on nematode lifestyle and parasitism.</title>
        <authorList>
            <person name="Dieterich C."/>
            <person name="Clifton S.W."/>
            <person name="Schuster L.N."/>
            <person name="Chinwalla A."/>
            <person name="Delehaunty K."/>
            <person name="Dinkelacker I."/>
            <person name="Fulton L."/>
            <person name="Fulton R."/>
            <person name="Godfrey J."/>
            <person name="Minx P."/>
            <person name="Mitreva M."/>
            <person name="Roeseler W."/>
            <person name="Tian H."/>
            <person name="Witte H."/>
            <person name="Yang S.P."/>
            <person name="Wilson R.K."/>
            <person name="Sommer R.J."/>
        </authorList>
    </citation>
    <scope>NUCLEOTIDE SEQUENCE [LARGE SCALE GENOMIC DNA]</scope>
    <source>
        <strain evidence="3">PS312</strain>
    </source>
</reference>
<evidence type="ECO:0000256" key="1">
    <source>
        <dbReference type="SAM" id="SignalP"/>
    </source>
</evidence>
<sequence>MLASLVGLFFLLPNVQSAGKYRCPPLVGEAECPLHHFCRDKGCYASPMQAQPTSFCSNVICREGRACRHGMCYPIDSLKCNRNVLTNTNQAHSVMTSCGRKGQCFNGHCKLDRCMGVWCPDGQLCKNGDCVQIAGMLCVSHVDCGPRMDCWDGTCQMATLAPVCNCSPMHICRQGYCLPNPGCASVHCGPGFFCLHGECVNGVGMDCGLDSCHGGMICVRGKCEIDDCIGKCPENHACRHGQCRLMDGLPCIGGCPFPYSCIDGQCMHNGCAGRLCPLGHTCEFGSCVKISNRFCFNAMRDCAYGYTCEGNRCVELFTQAQVSSGL</sequence>
<feature type="chain" id="PRO_5035763829" evidence="1">
    <location>
        <begin position="18"/>
        <end position="326"/>
    </location>
</feature>
<name>A0A8R1Z4A8_PRIPA</name>
<keyword evidence="1" id="KW-0732">Signal</keyword>
<reference evidence="2" key="2">
    <citation type="submission" date="2022-06" db="UniProtKB">
        <authorList>
            <consortium name="EnsemblMetazoa"/>
        </authorList>
    </citation>
    <scope>IDENTIFICATION</scope>
    <source>
        <strain evidence="2">PS312</strain>
    </source>
</reference>
<feature type="signal peptide" evidence="1">
    <location>
        <begin position="1"/>
        <end position="17"/>
    </location>
</feature>
<evidence type="ECO:0000313" key="2">
    <source>
        <dbReference type="EnsemblMetazoa" id="PPA43246a.1"/>
    </source>
</evidence>
<protein>
    <submittedName>
        <fullName evidence="2">Uncharacterized protein</fullName>
    </submittedName>
</protein>
<dbReference type="Proteomes" id="UP000005239">
    <property type="component" value="Unassembled WGS sequence"/>
</dbReference>